<dbReference type="PROSITE" id="PS51257">
    <property type="entry name" value="PROKAR_LIPOPROTEIN"/>
    <property type="match status" value="1"/>
</dbReference>
<dbReference type="NCBIfam" id="TIGR02276">
    <property type="entry name" value="beta_rpt_yvtn"/>
    <property type="match status" value="1"/>
</dbReference>
<dbReference type="InterPro" id="IPR051200">
    <property type="entry name" value="Host-pathogen_enzymatic-act"/>
</dbReference>
<dbReference type="PANTHER" id="PTHR47197">
    <property type="entry name" value="PROTEIN NIRF"/>
    <property type="match status" value="1"/>
</dbReference>
<reference evidence="1 2" key="1">
    <citation type="journal article" date="2015" name="Stand. Genomic Sci.">
        <title>Genomic Encyclopedia of Bacterial and Archaeal Type Strains, Phase III: the genomes of soil and plant-associated and newly described type strains.</title>
        <authorList>
            <person name="Whitman W.B."/>
            <person name="Woyke T."/>
            <person name="Klenk H.P."/>
            <person name="Zhou Y."/>
            <person name="Lilburn T.G."/>
            <person name="Beck B.J."/>
            <person name="De Vos P."/>
            <person name="Vandamme P."/>
            <person name="Eisen J.A."/>
            <person name="Garrity G."/>
            <person name="Hugenholtz P."/>
            <person name="Kyrpides N.C."/>
        </authorList>
    </citation>
    <scope>NUCLEOTIDE SEQUENCE [LARGE SCALE GENOMIC DNA]</scope>
    <source>
        <strain evidence="1 2">CGMCC 1.10116</strain>
    </source>
</reference>
<evidence type="ECO:0000313" key="1">
    <source>
        <dbReference type="EMBL" id="TWI57220.1"/>
    </source>
</evidence>
<name>A0A562QLZ9_9BACI</name>
<comment type="caution">
    <text evidence="1">The sequence shown here is derived from an EMBL/GenBank/DDBJ whole genome shotgun (WGS) entry which is preliminary data.</text>
</comment>
<evidence type="ECO:0000313" key="2">
    <source>
        <dbReference type="Proteomes" id="UP000315711"/>
    </source>
</evidence>
<accession>A0A562QLZ9</accession>
<proteinExistence type="predicted"/>
<gene>
    <name evidence="1" type="ORF">IQ10_01926</name>
</gene>
<dbReference type="InterPro" id="IPR015943">
    <property type="entry name" value="WD40/YVTN_repeat-like_dom_sf"/>
</dbReference>
<dbReference type="InterPro" id="IPR011964">
    <property type="entry name" value="YVTN_b-propeller_repeat"/>
</dbReference>
<keyword evidence="2" id="KW-1185">Reference proteome</keyword>
<dbReference type="SUPFAM" id="SSF51004">
    <property type="entry name" value="C-terminal (heme d1) domain of cytochrome cd1-nitrite reductase"/>
    <property type="match status" value="1"/>
</dbReference>
<protein>
    <submittedName>
        <fullName evidence="1">YVTN family beta-propeller protein</fullName>
    </submittedName>
</protein>
<dbReference type="AlphaFoldDB" id="A0A562QLZ9"/>
<dbReference type="InterPro" id="IPR011048">
    <property type="entry name" value="Haem_d1_sf"/>
</dbReference>
<dbReference type="Proteomes" id="UP000315711">
    <property type="component" value="Unassembled WGS sequence"/>
</dbReference>
<dbReference type="Gene3D" id="2.130.10.10">
    <property type="entry name" value="YVTN repeat-like/Quinoprotein amine dehydrogenase"/>
    <property type="match status" value="1"/>
</dbReference>
<organism evidence="1 2">
    <name type="scientific">Halalkalibacter nanhaiisediminis</name>
    <dbReference type="NCBI Taxonomy" id="688079"/>
    <lineage>
        <taxon>Bacteria</taxon>
        <taxon>Bacillati</taxon>
        <taxon>Bacillota</taxon>
        <taxon>Bacilli</taxon>
        <taxon>Bacillales</taxon>
        <taxon>Bacillaceae</taxon>
        <taxon>Halalkalibacter</taxon>
    </lineage>
</organism>
<dbReference type="OrthoDB" id="120019at2"/>
<dbReference type="EMBL" id="VLKZ01000004">
    <property type="protein sequence ID" value="TWI57220.1"/>
    <property type="molecule type" value="Genomic_DNA"/>
</dbReference>
<dbReference type="RefSeq" id="WP_144450230.1">
    <property type="nucleotide sequence ID" value="NZ_VLKZ01000004.1"/>
</dbReference>
<dbReference type="PANTHER" id="PTHR47197:SF3">
    <property type="entry name" value="DIHYDRO-HEME D1 DEHYDROGENASE"/>
    <property type="match status" value="1"/>
</dbReference>
<sequence length="321" mass="35806">MKRSIFIVLIGLIMSLSGCDEQHFNTPKTDDPFLIISHVKESTLTFVDINKKKVIFSEESRSPLSDMVNIGGGKVIATSQSEDFLMLFDMNERISRPLLKLNQGLTAIHYEPTLHLLFVADIMKDKIHIIDVDKEEVIKSMKVGSFPTDLQVANGTLFVLNGDSNDVTVIDIKQQKVVAAFPVLERPAGMYVDGDYLWIGGHGSFGNLNKSVFVYSLKTGKFVEEIDVGLMPVAFFGDDYSPFLYVVCHGDHAVYKVHKETKEIIDSVEVGQNPNYISGNEEGLFVTNLDSDTVSFIDRDSFELVEELRVPAGPYAIVLEE</sequence>